<dbReference type="InterPro" id="IPR050059">
    <property type="entry name" value="ATP_synthase_B_chain"/>
</dbReference>
<accession>A0A1G2HXP4</accession>
<evidence type="ECO:0000256" key="9">
    <source>
        <dbReference type="ARBA" id="ARBA00023310"/>
    </source>
</evidence>
<dbReference type="GO" id="GO:0046961">
    <property type="term" value="F:proton-transporting ATPase activity, rotational mechanism"/>
    <property type="evidence" value="ECO:0007669"/>
    <property type="project" value="TreeGrafter"/>
</dbReference>
<evidence type="ECO:0000256" key="10">
    <source>
        <dbReference type="ARBA" id="ARBA00025198"/>
    </source>
</evidence>
<dbReference type="GO" id="GO:0012505">
    <property type="term" value="C:endomembrane system"/>
    <property type="evidence" value="ECO:0007669"/>
    <property type="project" value="UniProtKB-SubCell"/>
</dbReference>
<comment type="subunit">
    <text evidence="12">F-type ATPases have 2 components, F(1) - the catalytic core - and F(0) - the membrane proton channel. F(1) has five subunits: alpha(3), beta(3), gamma(1), delta(1), epsilon(1). F(0) has three main subunits: a(1), b(2) and c(10-14). The alpha and beta chains form an alternating ring which encloses part of the gamma chain. F(1) is attached to F(0) by a central stalk formed by the gamma and epsilon chains, while a peripheral stalk is formed by the delta and b chains.</text>
</comment>
<dbReference type="PANTHER" id="PTHR33445:SF2">
    <property type="entry name" value="ATP SYNTHASE SUBUNIT B', CHLOROPLASTIC"/>
    <property type="match status" value="1"/>
</dbReference>
<dbReference type="GO" id="GO:0045259">
    <property type="term" value="C:proton-transporting ATP synthase complex"/>
    <property type="evidence" value="ECO:0007669"/>
    <property type="project" value="UniProtKB-KW"/>
</dbReference>
<name>A0A1G2HXP4_9BACT</name>
<evidence type="ECO:0000256" key="12">
    <source>
        <dbReference type="HAMAP-Rule" id="MF_01398"/>
    </source>
</evidence>
<evidence type="ECO:0000313" key="14">
    <source>
        <dbReference type="EMBL" id="OGZ66971.1"/>
    </source>
</evidence>
<evidence type="ECO:0000256" key="1">
    <source>
        <dbReference type="ARBA" id="ARBA00005513"/>
    </source>
</evidence>
<sequence length="168" mass="19613">MEQGGLIEQLGINWKLLLSQAVNFFILLLVLRFFVYKPLLIVIKERNKKIKQGLEKAEEADVRLKEVDIIAKEKLKKADSTSITIIKDTEKRARELEQSLQKKAEEHQKELMLQVELGYKRQQEETRKFVFNEALELVKKTIIKTVELDPKNIDEALIKKAVLEVNKE</sequence>
<evidence type="ECO:0000256" key="2">
    <source>
        <dbReference type="ARBA" id="ARBA00022448"/>
    </source>
</evidence>
<dbReference type="Pfam" id="PF00430">
    <property type="entry name" value="ATP-synt_B"/>
    <property type="match status" value="1"/>
</dbReference>
<keyword evidence="4 12" id="KW-0812">Transmembrane</keyword>
<comment type="function">
    <text evidence="12">Component of the F(0) channel, it forms part of the peripheral stalk, linking F(1) to F(0).</text>
</comment>
<evidence type="ECO:0000256" key="13">
    <source>
        <dbReference type="RuleBase" id="RU003848"/>
    </source>
</evidence>
<comment type="function">
    <text evidence="10 12">F(1)F(0) ATP synthase produces ATP from ADP in the presence of a proton or sodium gradient. F-type ATPases consist of two structural domains, F(1) containing the extramembraneous catalytic core and F(0) containing the membrane proton channel, linked together by a central stalk and a peripheral stalk. During catalysis, ATP synthesis in the catalytic domain of F(1) is coupled via a rotary mechanism of the central stalk subunits to proton translocation.</text>
</comment>
<dbReference type="AlphaFoldDB" id="A0A1G2HXP4"/>
<dbReference type="GO" id="GO:0005886">
    <property type="term" value="C:plasma membrane"/>
    <property type="evidence" value="ECO:0007669"/>
    <property type="project" value="UniProtKB-SubCell"/>
</dbReference>
<dbReference type="EMBL" id="MHOQ01000016">
    <property type="protein sequence ID" value="OGZ66971.1"/>
    <property type="molecule type" value="Genomic_DNA"/>
</dbReference>
<keyword evidence="8 12" id="KW-0472">Membrane</keyword>
<keyword evidence="5 12" id="KW-0375">Hydrogen ion transport</keyword>
<dbReference type="InterPro" id="IPR002146">
    <property type="entry name" value="ATP_synth_b/b'su_bac/chlpt"/>
</dbReference>
<dbReference type="HAMAP" id="MF_01398">
    <property type="entry name" value="ATP_synth_b_bprime"/>
    <property type="match status" value="1"/>
</dbReference>
<comment type="caution">
    <text evidence="14">The sequence shown here is derived from an EMBL/GenBank/DDBJ whole genome shotgun (WGS) entry which is preliminary data.</text>
</comment>
<keyword evidence="12" id="KW-1003">Cell membrane</keyword>
<dbReference type="Gene3D" id="6.10.250.1580">
    <property type="match status" value="1"/>
</dbReference>
<dbReference type="Proteomes" id="UP000179183">
    <property type="component" value="Unassembled WGS sequence"/>
</dbReference>
<evidence type="ECO:0000256" key="6">
    <source>
        <dbReference type="ARBA" id="ARBA00022989"/>
    </source>
</evidence>
<keyword evidence="9 12" id="KW-0066">ATP synthesis</keyword>
<evidence type="ECO:0000256" key="3">
    <source>
        <dbReference type="ARBA" id="ARBA00022547"/>
    </source>
</evidence>
<comment type="similarity">
    <text evidence="1 12 13">Belongs to the ATPase B chain family.</text>
</comment>
<evidence type="ECO:0000256" key="4">
    <source>
        <dbReference type="ARBA" id="ARBA00022692"/>
    </source>
</evidence>
<dbReference type="PANTHER" id="PTHR33445">
    <property type="entry name" value="ATP SYNTHASE SUBUNIT B', CHLOROPLASTIC"/>
    <property type="match status" value="1"/>
</dbReference>
<gene>
    <name evidence="12" type="primary">atpF</name>
    <name evidence="14" type="ORF">A3D34_00220</name>
</gene>
<keyword evidence="7 12" id="KW-0406">Ion transport</keyword>
<keyword evidence="3 12" id="KW-0138">CF(0)</keyword>
<evidence type="ECO:0000256" key="5">
    <source>
        <dbReference type="ARBA" id="ARBA00022781"/>
    </source>
</evidence>
<feature type="transmembrane region" description="Helical" evidence="12">
    <location>
        <begin position="24"/>
        <end position="43"/>
    </location>
</feature>
<organism evidence="14 15">
    <name type="scientific">Candidatus Staskawiczbacteria bacterium RIFCSPHIGHO2_02_FULL_33_16</name>
    <dbReference type="NCBI Taxonomy" id="1802204"/>
    <lineage>
        <taxon>Bacteria</taxon>
        <taxon>Candidatus Staskawicziibacteriota</taxon>
    </lineage>
</organism>
<evidence type="ECO:0000313" key="15">
    <source>
        <dbReference type="Proteomes" id="UP000179183"/>
    </source>
</evidence>
<keyword evidence="2 12" id="KW-0813">Transport</keyword>
<evidence type="ECO:0000256" key="7">
    <source>
        <dbReference type="ARBA" id="ARBA00023065"/>
    </source>
</evidence>
<dbReference type="CDD" id="cd06503">
    <property type="entry name" value="ATP-synt_Fo_b"/>
    <property type="match status" value="1"/>
</dbReference>
<keyword evidence="6 12" id="KW-1133">Transmembrane helix</keyword>
<evidence type="ECO:0000256" key="8">
    <source>
        <dbReference type="ARBA" id="ARBA00023136"/>
    </source>
</evidence>
<protein>
    <recommendedName>
        <fullName evidence="12">ATP synthase subunit b</fullName>
    </recommendedName>
    <alternativeName>
        <fullName evidence="12">ATP synthase F(0) sector subunit b</fullName>
    </alternativeName>
    <alternativeName>
        <fullName evidence="12">ATPase subunit I</fullName>
    </alternativeName>
    <alternativeName>
        <fullName evidence="12">F-type ATPase subunit b</fullName>
        <shortName evidence="12">F-ATPase subunit b</shortName>
    </alternativeName>
</protein>
<comment type="subcellular location">
    <subcellularLocation>
        <location evidence="12">Cell membrane</location>
        <topology evidence="12">Single-pass membrane protein</topology>
    </subcellularLocation>
    <subcellularLocation>
        <location evidence="11">Endomembrane system</location>
        <topology evidence="11">Single-pass membrane protein</topology>
    </subcellularLocation>
</comment>
<evidence type="ECO:0000256" key="11">
    <source>
        <dbReference type="ARBA" id="ARBA00037847"/>
    </source>
</evidence>
<reference evidence="14 15" key="1">
    <citation type="journal article" date="2016" name="Nat. Commun.">
        <title>Thousands of microbial genomes shed light on interconnected biogeochemical processes in an aquifer system.</title>
        <authorList>
            <person name="Anantharaman K."/>
            <person name="Brown C.T."/>
            <person name="Hug L.A."/>
            <person name="Sharon I."/>
            <person name="Castelle C.J."/>
            <person name="Probst A.J."/>
            <person name="Thomas B.C."/>
            <person name="Singh A."/>
            <person name="Wilkins M.J."/>
            <person name="Karaoz U."/>
            <person name="Brodie E.L."/>
            <person name="Williams K.H."/>
            <person name="Hubbard S.S."/>
            <person name="Banfield J.F."/>
        </authorList>
    </citation>
    <scope>NUCLEOTIDE SEQUENCE [LARGE SCALE GENOMIC DNA]</scope>
</reference>
<dbReference type="GO" id="GO:0046933">
    <property type="term" value="F:proton-transporting ATP synthase activity, rotational mechanism"/>
    <property type="evidence" value="ECO:0007669"/>
    <property type="project" value="UniProtKB-UniRule"/>
</dbReference>
<proteinExistence type="inferred from homology"/>